<dbReference type="CDD" id="cd00130">
    <property type="entry name" value="PAS"/>
    <property type="match status" value="1"/>
</dbReference>
<dbReference type="InterPro" id="IPR000014">
    <property type="entry name" value="PAS"/>
</dbReference>
<evidence type="ECO:0000256" key="1">
    <source>
        <dbReference type="SAM" id="Phobius"/>
    </source>
</evidence>
<dbReference type="Proteomes" id="UP000254052">
    <property type="component" value="Unassembled WGS sequence"/>
</dbReference>
<dbReference type="Gene3D" id="3.30.450.20">
    <property type="entry name" value="PAS domain"/>
    <property type="match status" value="1"/>
</dbReference>
<reference evidence="3 4" key="1">
    <citation type="submission" date="2018-06" db="EMBL/GenBank/DDBJ databases">
        <authorList>
            <consortium name="Pathogen Informatics"/>
            <person name="Doyle S."/>
        </authorList>
    </citation>
    <scope>NUCLEOTIDE SEQUENCE [LARGE SCALE GENOMIC DNA]</scope>
    <source>
        <strain evidence="3 4">NCTC9962</strain>
    </source>
</reference>
<keyword evidence="1" id="KW-0812">Transmembrane</keyword>
<dbReference type="EMBL" id="UGED01000009">
    <property type="protein sequence ID" value="STL53067.1"/>
    <property type="molecule type" value="Genomic_DNA"/>
</dbReference>
<gene>
    <name evidence="3" type="ORF">NCTC9962_04185</name>
</gene>
<organism evidence="3 4">
    <name type="scientific">Escherichia coli</name>
    <dbReference type="NCBI Taxonomy" id="562"/>
    <lineage>
        <taxon>Bacteria</taxon>
        <taxon>Pseudomonadati</taxon>
        <taxon>Pseudomonadota</taxon>
        <taxon>Gammaproteobacteria</taxon>
        <taxon>Enterobacterales</taxon>
        <taxon>Enterobacteriaceae</taxon>
        <taxon>Escherichia</taxon>
    </lineage>
</organism>
<dbReference type="AlphaFoldDB" id="A0A377B8K0"/>
<name>A0A377B8K0_ECOLX</name>
<proteinExistence type="predicted"/>
<evidence type="ECO:0000259" key="2">
    <source>
        <dbReference type="PROSITE" id="PS50112"/>
    </source>
</evidence>
<accession>A0A377B8K0</accession>
<dbReference type="NCBIfam" id="TIGR00229">
    <property type="entry name" value="sensory_box"/>
    <property type="match status" value="1"/>
</dbReference>
<protein>
    <submittedName>
        <fullName evidence="3">Sensor protein</fullName>
    </submittedName>
</protein>
<feature type="transmembrane region" description="Helical" evidence="1">
    <location>
        <begin position="26"/>
        <end position="46"/>
    </location>
</feature>
<dbReference type="PROSITE" id="PS50112">
    <property type="entry name" value="PAS"/>
    <property type="match status" value="1"/>
</dbReference>
<evidence type="ECO:0000313" key="4">
    <source>
        <dbReference type="Proteomes" id="UP000254052"/>
    </source>
</evidence>
<keyword evidence="1" id="KW-1133">Transmembrane helix</keyword>
<sequence>MVSLMMAADPSLLATPRTYLMTHMPWLPFLLILLPANIMTMVMYAFRAERKHISESETRFRNAMEYSAIGMALVGTEGQWLQSNKALCQFLGYSQEELRGLTFQQLTWPEDLNKDLQTG</sequence>
<dbReference type="InterPro" id="IPR035965">
    <property type="entry name" value="PAS-like_dom_sf"/>
</dbReference>
<dbReference type="SUPFAM" id="SSF55785">
    <property type="entry name" value="PYP-like sensor domain (PAS domain)"/>
    <property type="match status" value="1"/>
</dbReference>
<keyword evidence="1" id="KW-0472">Membrane</keyword>
<feature type="domain" description="PAS" evidence="2">
    <location>
        <begin position="56"/>
        <end position="111"/>
    </location>
</feature>
<evidence type="ECO:0000313" key="3">
    <source>
        <dbReference type="EMBL" id="STL53067.1"/>
    </source>
</evidence>
<dbReference type="SMART" id="SM00091">
    <property type="entry name" value="PAS"/>
    <property type="match status" value="1"/>
</dbReference>